<keyword evidence="1" id="KW-1133">Transmembrane helix</keyword>
<keyword evidence="1" id="KW-0812">Transmembrane</keyword>
<keyword evidence="1" id="KW-0472">Membrane</keyword>
<name>A0A1F6CBW1_HANXR</name>
<dbReference type="Gene3D" id="1.10.10.1320">
    <property type="entry name" value="Anti-sigma factor, zinc-finger domain"/>
    <property type="match status" value="1"/>
</dbReference>
<proteinExistence type="predicted"/>
<dbReference type="InterPro" id="IPR041916">
    <property type="entry name" value="Anti_sigma_zinc_sf"/>
</dbReference>
<reference evidence="2 3" key="1">
    <citation type="journal article" date="2016" name="Nat. Commun.">
        <title>Thousands of microbial genomes shed light on interconnected biogeochemical processes in an aquifer system.</title>
        <authorList>
            <person name="Anantharaman K."/>
            <person name="Brown C.T."/>
            <person name="Hug L.A."/>
            <person name="Sharon I."/>
            <person name="Castelle C.J."/>
            <person name="Probst A.J."/>
            <person name="Thomas B.C."/>
            <person name="Singh A."/>
            <person name="Wilkins M.J."/>
            <person name="Karaoz U."/>
            <person name="Brodie E.L."/>
            <person name="Williams K.H."/>
            <person name="Hubbard S.S."/>
            <person name="Banfield J.F."/>
        </authorList>
    </citation>
    <scope>NUCLEOTIDE SEQUENCE [LARGE SCALE GENOMIC DNA]</scope>
    <source>
        <strain evidence="3">RIFCSPLOWO2_12_FULL_64_10</strain>
    </source>
</reference>
<dbReference type="Proteomes" id="UP000178606">
    <property type="component" value="Unassembled WGS sequence"/>
</dbReference>
<sequence>MDDELFGLGRRTVEAHLASCAGCRAEMERLRAIRGAFASLSDAPPKPLFYERLMSRMEAEEAHVPAREGWWTFGRLAAAAVLLIAVFGLSFYWVDRHFEAQMNGIVARYLEQSSEEDATEVAALYRSDVSLDAVLKMVIQRK</sequence>
<dbReference type="EMBL" id="MFKF01000295">
    <property type="protein sequence ID" value="OGG46623.1"/>
    <property type="molecule type" value="Genomic_DNA"/>
</dbReference>
<comment type="caution">
    <text evidence="2">The sequence shown here is derived from an EMBL/GenBank/DDBJ whole genome shotgun (WGS) entry which is preliminary data.</text>
</comment>
<dbReference type="AlphaFoldDB" id="A0A1F6CBW1"/>
<organism evidence="2 3">
    <name type="scientific">Handelsmanbacteria sp. (strain RIFCSPLOWO2_12_FULL_64_10)</name>
    <dbReference type="NCBI Taxonomy" id="1817868"/>
    <lineage>
        <taxon>Bacteria</taxon>
        <taxon>Candidatus Handelsmaniibacteriota</taxon>
    </lineage>
</organism>
<feature type="transmembrane region" description="Helical" evidence="1">
    <location>
        <begin position="73"/>
        <end position="94"/>
    </location>
</feature>
<evidence type="ECO:0008006" key="4">
    <source>
        <dbReference type="Google" id="ProtNLM"/>
    </source>
</evidence>
<gene>
    <name evidence="2" type="ORF">A3F84_02925</name>
</gene>
<accession>A0A1F6CBW1</accession>
<evidence type="ECO:0000256" key="1">
    <source>
        <dbReference type="SAM" id="Phobius"/>
    </source>
</evidence>
<evidence type="ECO:0000313" key="3">
    <source>
        <dbReference type="Proteomes" id="UP000178606"/>
    </source>
</evidence>
<evidence type="ECO:0000313" key="2">
    <source>
        <dbReference type="EMBL" id="OGG46623.1"/>
    </source>
</evidence>
<protein>
    <recommendedName>
        <fullName evidence="4">Zinc-finger domain-containing protein</fullName>
    </recommendedName>
</protein>